<sequence length="102" mass="11198">MTNSRKKSHKSRKPLKILHNIRVTTKKALPVVASGLKSVGKTAKIVAQKSAPIVEEGVSTVYGALATGFDMGIKGAKGIAKRVSKKRRVHNNKSHKKRHRKH</sequence>
<accession>A0A6C0ES58</accession>
<protein>
    <submittedName>
        <fullName evidence="2">Uncharacterized protein</fullName>
    </submittedName>
</protein>
<proteinExistence type="predicted"/>
<dbReference type="AlphaFoldDB" id="A0A6C0ES58"/>
<organism evidence="2">
    <name type="scientific">viral metagenome</name>
    <dbReference type="NCBI Taxonomy" id="1070528"/>
    <lineage>
        <taxon>unclassified sequences</taxon>
        <taxon>metagenomes</taxon>
        <taxon>organismal metagenomes</taxon>
    </lineage>
</organism>
<feature type="compositionally biased region" description="Basic residues" evidence="1">
    <location>
        <begin position="79"/>
        <end position="102"/>
    </location>
</feature>
<evidence type="ECO:0000256" key="1">
    <source>
        <dbReference type="SAM" id="MobiDB-lite"/>
    </source>
</evidence>
<dbReference type="EMBL" id="MN738915">
    <property type="protein sequence ID" value="QHT31110.1"/>
    <property type="molecule type" value="Genomic_DNA"/>
</dbReference>
<reference evidence="2" key="1">
    <citation type="journal article" date="2020" name="Nature">
        <title>Giant virus diversity and host interactions through global metagenomics.</title>
        <authorList>
            <person name="Schulz F."/>
            <person name="Roux S."/>
            <person name="Paez-Espino D."/>
            <person name="Jungbluth S."/>
            <person name="Walsh D.A."/>
            <person name="Denef V.J."/>
            <person name="McMahon K.D."/>
            <person name="Konstantinidis K.T."/>
            <person name="Eloe-Fadrosh E.A."/>
            <person name="Kyrpides N.C."/>
            <person name="Woyke T."/>
        </authorList>
    </citation>
    <scope>NUCLEOTIDE SEQUENCE</scope>
    <source>
        <strain evidence="2">GVMAG-M-3300009155-2</strain>
    </source>
</reference>
<evidence type="ECO:0000313" key="2">
    <source>
        <dbReference type="EMBL" id="QHT31110.1"/>
    </source>
</evidence>
<feature type="region of interest" description="Disordered" evidence="1">
    <location>
        <begin position="78"/>
        <end position="102"/>
    </location>
</feature>
<name>A0A6C0ES58_9ZZZZ</name>